<comment type="caution">
    <text evidence="11">The sequence shown here is derived from an EMBL/GenBank/DDBJ whole genome shotgun (WGS) entry which is preliminary data.</text>
</comment>
<keyword evidence="3" id="KW-1003">Cell membrane</keyword>
<dbReference type="InterPro" id="IPR003362">
    <property type="entry name" value="Bact_transf"/>
</dbReference>
<sequence length="224" mass="25434">MIMSVTSKSRSDRLRSSAIEGFYARRGKRLLDLFLALVMLPTLALVIAVLWVLVRSDGGGSGFYGHRRVGQNGRAFRCWKIRTMRPDGDEILARHLANDPEAAAEWARDYKLTNDPRVTRIGNFLRRTSLDELPQVWNVLRGEMSFVGPRPIVSDELARYEGYQWCYLTAVPGITGLWQVSGRNDVSYEERVQLDMQYQARRSLMLDLAVILRTAGAVVNRTGK</sequence>
<dbReference type="Proteomes" id="UP000576152">
    <property type="component" value="Unassembled WGS sequence"/>
</dbReference>
<feature type="domain" description="Bacterial sugar transferase" evidence="10">
    <location>
        <begin position="28"/>
        <end position="219"/>
    </location>
</feature>
<name>A0ABR6HN64_9RHOB</name>
<keyword evidence="5 9" id="KW-0812">Transmembrane</keyword>
<evidence type="ECO:0000259" key="10">
    <source>
        <dbReference type="Pfam" id="PF02397"/>
    </source>
</evidence>
<gene>
    <name evidence="11" type="ORF">FHS00_001459</name>
</gene>
<proteinExistence type="inferred from homology"/>
<evidence type="ECO:0000313" key="12">
    <source>
        <dbReference type="Proteomes" id="UP000576152"/>
    </source>
</evidence>
<evidence type="ECO:0000256" key="2">
    <source>
        <dbReference type="ARBA" id="ARBA00006464"/>
    </source>
</evidence>
<reference evidence="11 12" key="1">
    <citation type="submission" date="2020-08" db="EMBL/GenBank/DDBJ databases">
        <title>Genomic Encyclopedia of Type Strains, Phase III (KMG-III): the genomes of soil and plant-associated and newly described type strains.</title>
        <authorList>
            <person name="Whitman W."/>
        </authorList>
    </citation>
    <scope>NUCLEOTIDE SEQUENCE [LARGE SCALE GENOMIC DNA]</scope>
    <source>
        <strain evidence="11 12">CECT 8572</strain>
    </source>
</reference>
<accession>A0ABR6HN64</accession>
<evidence type="ECO:0000256" key="1">
    <source>
        <dbReference type="ARBA" id="ARBA00004236"/>
    </source>
</evidence>
<keyword evidence="6 9" id="KW-1133">Transmembrane helix</keyword>
<evidence type="ECO:0000313" key="11">
    <source>
        <dbReference type="EMBL" id="MBB3711883.1"/>
    </source>
</evidence>
<evidence type="ECO:0000256" key="8">
    <source>
        <dbReference type="ARBA" id="ARBA00023169"/>
    </source>
</evidence>
<keyword evidence="4" id="KW-0808">Transferase</keyword>
<keyword evidence="8" id="KW-0270">Exopolysaccharide synthesis</keyword>
<evidence type="ECO:0000256" key="9">
    <source>
        <dbReference type="SAM" id="Phobius"/>
    </source>
</evidence>
<dbReference type="EMBL" id="JACIBX010000004">
    <property type="protein sequence ID" value="MBB3711883.1"/>
    <property type="molecule type" value="Genomic_DNA"/>
</dbReference>
<dbReference type="Pfam" id="PF02397">
    <property type="entry name" value="Bac_transf"/>
    <property type="match status" value="1"/>
</dbReference>
<feature type="transmembrane region" description="Helical" evidence="9">
    <location>
        <begin position="33"/>
        <end position="54"/>
    </location>
</feature>
<keyword evidence="7 9" id="KW-0472">Membrane</keyword>
<evidence type="ECO:0000256" key="4">
    <source>
        <dbReference type="ARBA" id="ARBA00022679"/>
    </source>
</evidence>
<comment type="subcellular location">
    <subcellularLocation>
        <location evidence="1">Cell membrane</location>
    </subcellularLocation>
</comment>
<protein>
    <submittedName>
        <fullName evidence="11">Lipopolysaccharide/colanic/teichoic acid biosynthesis glycosyltransferase</fullName>
    </submittedName>
</protein>
<evidence type="ECO:0000256" key="5">
    <source>
        <dbReference type="ARBA" id="ARBA00022692"/>
    </source>
</evidence>
<comment type="similarity">
    <text evidence="2">Belongs to the bacterial sugar transferase family.</text>
</comment>
<evidence type="ECO:0000256" key="7">
    <source>
        <dbReference type="ARBA" id="ARBA00023136"/>
    </source>
</evidence>
<evidence type="ECO:0000256" key="3">
    <source>
        <dbReference type="ARBA" id="ARBA00022475"/>
    </source>
</evidence>
<keyword evidence="12" id="KW-1185">Reference proteome</keyword>
<dbReference type="PANTHER" id="PTHR30576">
    <property type="entry name" value="COLANIC BIOSYNTHESIS UDP-GLUCOSE LIPID CARRIER TRANSFERASE"/>
    <property type="match status" value="1"/>
</dbReference>
<dbReference type="PANTHER" id="PTHR30576:SF4">
    <property type="entry name" value="UNDECAPRENYL-PHOSPHATE GALACTOSE PHOSPHOTRANSFERASE"/>
    <property type="match status" value="1"/>
</dbReference>
<evidence type="ECO:0000256" key="6">
    <source>
        <dbReference type="ARBA" id="ARBA00022989"/>
    </source>
</evidence>
<organism evidence="11 12">
    <name type="scientific">Limimaricola variabilis</name>
    <dbReference type="NCBI Taxonomy" id="1492771"/>
    <lineage>
        <taxon>Bacteria</taxon>
        <taxon>Pseudomonadati</taxon>
        <taxon>Pseudomonadota</taxon>
        <taxon>Alphaproteobacteria</taxon>
        <taxon>Rhodobacterales</taxon>
        <taxon>Paracoccaceae</taxon>
        <taxon>Limimaricola</taxon>
    </lineage>
</organism>